<gene>
    <name evidence="2" type="ORF">WISP_03083</name>
</gene>
<dbReference type="Proteomes" id="UP001145742">
    <property type="component" value="Unassembled WGS sequence"/>
</dbReference>
<reference evidence="2" key="1">
    <citation type="submission" date="2019-10" db="EMBL/GenBank/DDBJ databases">
        <authorList>
            <person name="Soares A.E.R."/>
            <person name="Aleixo A."/>
            <person name="Schneider P."/>
            <person name="Miyaki C.Y."/>
            <person name="Schneider M.P."/>
            <person name="Mello C."/>
            <person name="Vasconcelos A.T.R."/>
        </authorList>
    </citation>
    <scope>NUCLEOTIDE SEQUENCE</scope>
    <source>
        <tissue evidence="2">Muscle</tissue>
    </source>
</reference>
<dbReference type="EMBL" id="WHWB01031790">
    <property type="protein sequence ID" value="KAJ7427900.1"/>
    <property type="molecule type" value="Genomic_DNA"/>
</dbReference>
<evidence type="ECO:0000256" key="1">
    <source>
        <dbReference type="SAM" id="MobiDB-lite"/>
    </source>
</evidence>
<organism evidence="2 3">
    <name type="scientific">Willisornis vidua</name>
    <name type="common">Xingu scale-backed antbird</name>
    <dbReference type="NCBI Taxonomy" id="1566151"/>
    <lineage>
        <taxon>Eukaryota</taxon>
        <taxon>Metazoa</taxon>
        <taxon>Chordata</taxon>
        <taxon>Craniata</taxon>
        <taxon>Vertebrata</taxon>
        <taxon>Euteleostomi</taxon>
        <taxon>Archelosauria</taxon>
        <taxon>Archosauria</taxon>
        <taxon>Dinosauria</taxon>
        <taxon>Saurischia</taxon>
        <taxon>Theropoda</taxon>
        <taxon>Coelurosauria</taxon>
        <taxon>Aves</taxon>
        <taxon>Neognathae</taxon>
        <taxon>Neoaves</taxon>
        <taxon>Telluraves</taxon>
        <taxon>Australaves</taxon>
        <taxon>Passeriformes</taxon>
        <taxon>Thamnophilidae</taxon>
        <taxon>Willisornis</taxon>
    </lineage>
</organism>
<comment type="caution">
    <text evidence="2">The sequence shown here is derived from an EMBL/GenBank/DDBJ whole genome shotgun (WGS) entry which is preliminary data.</text>
</comment>
<accession>A0ABQ9DTS5</accession>
<name>A0ABQ9DTS5_9PASS</name>
<sequence>MRRSDLLAMCLNTEQSIGRALMKAARHWYLGSLHRQTDMLLSAVTALFNTPPAIKGLSPILPPKNGKNDSMTSPPQGTKRNNLLDFILFCSEVFCGSNNSPFKGKTETATTTRFL</sequence>
<feature type="compositionally biased region" description="Polar residues" evidence="1">
    <location>
        <begin position="68"/>
        <end position="79"/>
    </location>
</feature>
<proteinExistence type="predicted"/>
<keyword evidence="3" id="KW-1185">Reference proteome</keyword>
<feature type="region of interest" description="Disordered" evidence="1">
    <location>
        <begin position="58"/>
        <end position="79"/>
    </location>
</feature>
<protein>
    <submittedName>
        <fullName evidence="2">Uncharacterized protein</fullName>
    </submittedName>
</protein>
<evidence type="ECO:0000313" key="3">
    <source>
        <dbReference type="Proteomes" id="UP001145742"/>
    </source>
</evidence>
<evidence type="ECO:0000313" key="2">
    <source>
        <dbReference type="EMBL" id="KAJ7427900.1"/>
    </source>
</evidence>